<protein>
    <submittedName>
        <fullName evidence="1">Uncharacterized protein</fullName>
    </submittedName>
</protein>
<dbReference type="AlphaFoldDB" id="A0A9P6D2X7"/>
<dbReference type="EMBL" id="MU155172">
    <property type="protein sequence ID" value="KAF9481899.1"/>
    <property type="molecule type" value="Genomic_DNA"/>
</dbReference>
<name>A0A9P6D2X7_9AGAR</name>
<organism evidence="1 2">
    <name type="scientific">Pholiota conissans</name>
    <dbReference type="NCBI Taxonomy" id="109636"/>
    <lineage>
        <taxon>Eukaryota</taxon>
        <taxon>Fungi</taxon>
        <taxon>Dikarya</taxon>
        <taxon>Basidiomycota</taxon>
        <taxon>Agaricomycotina</taxon>
        <taxon>Agaricomycetes</taxon>
        <taxon>Agaricomycetidae</taxon>
        <taxon>Agaricales</taxon>
        <taxon>Agaricineae</taxon>
        <taxon>Strophariaceae</taxon>
        <taxon>Pholiota</taxon>
    </lineage>
</organism>
<dbReference type="Proteomes" id="UP000807469">
    <property type="component" value="Unassembled WGS sequence"/>
</dbReference>
<evidence type="ECO:0000313" key="2">
    <source>
        <dbReference type="Proteomes" id="UP000807469"/>
    </source>
</evidence>
<gene>
    <name evidence="1" type="ORF">BDN70DRAFT_491466</name>
</gene>
<proteinExistence type="predicted"/>
<keyword evidence="2" id="KW-1185">Reference proteome</keyword>
<accession>A0A9P6D2X7</accession>
<reference evidence="1" key="1">
    <citation type="submission" date="2020-11" db="EMBL/GenBank/DDBJ databases">
        <authorList>
            <consortium name="DOE Joint Genome Institute"/>
            <person name="Ahrendt S."/>
            <person name="Riley R."/>
            <person name="Andreopoulos W."/>
            <person name="Labutti K."/>
            <person name="Pangilinan J."/>
            <person name="Ruiz-Duenas F.J."/>
            <person name="Barrasa J.M."/>
            <person name="Sanchez-Garcia M."/>
            <person name="Camarero S."/>
            <person name="Miyauchi S."/>
            <person name="Serrano A."/>
            <person name="Linde D."/>
            <person name="Babiker R."/>
            <person name="Drula E."/>
            <person name="Ayuso-Fernandez I."/>
            <person name="Pacheco R."/>
            <person name="Padilla G."/>
            <person name="Ferreira P."/>
            <person name="Barriuso J."/>
            <person name="Kellner H."/>
            <person name="Castanera R."/>
            <person name="Alfaro M."/>
            <person name="Ramirez L."/>
            <person name="Pisabarro A.G."/>
            <person name="Kuo A."/>
            <person name="Tritt A."/>
            <person name="Lipzen A."/>
            <person name="He G."/>
            <person name="Yan M."/>
            <person name="Ng V."/>
            <person name="Cullen D."/>
            <person name="Martin F."/>
            <person name="Rosso M.-N."/>
            <person name="Henrissat B."/>
            <person name="Hibbett D."/>
            <person name="Martinez A.T."/>
            <person name="Grigoriev I.V."/>
        </authorList>
    </citation>
    <scope>NUCLEOTIDE SEQUENCE</scope>
    <source>
        <strain evidence="1">CIRM-BRFM 674</strain>
    </source>
</reference>
<comment type="caution">
    <text evidence="1">The sequence shown here is derived from an EMBL/GenBank/DDBJ whole genome shotgun (WGS) entry which is preliminary data.</text>
</comment>
<evidence type="ECO:0000313" key="1">
    <source>
        <dbReference type="EMBL" id="KAF9481899.1"/>
    </source>
</evidence>
<sequence>MACSPPFVSLVLVATCFEPTSSIRLTTDLNISANSRAYTLRIYLSLCLLQHHVTSLSLSLSLSPTIFRRSHPCLPSQRILGRISRFDYSMR</sequence>